<evidence type="ECO:0000313" key="2">
    <source>
        <dbReference type="Proteomes" id="UP001054945"/>
    </source>
</evidence>
<comment type="caution">
    <text evidence="1">The sequence shown here is derived from an EMBL/GenBank/DDBJ whole genome shotgun (WGS) entry which is preliminary data.</text>
</comment>
<organism evidence="1 2">
    <name type="scientific">Caerostris extrusa</name>
    <name type="common">Bark spider</name>
    <name type="synonym">Caerostris bankana</name>
    <dbReference type="NCBI Taxonomy" id="172846"/>
    <lineage>
        <taxon>Eukaryota</taxon>
        <taxon>Metazoa</taxon>
        <taxon>Ecdysozoa</taxon>
        <taxon>Arthropoda</taxon>
        <taxon>Chelicerata</taxon>
        <taxon>Arachnida</taxon>
        <taxon>Araneae</taxon>
        <taxon>Araneomorphae</taxon>
        <taxon>Entelegynae</taxon>
        <taxon>Araneoidea</taxon>
        <taxon>Araneidae</taxon>
        <taxon>Caerostris</taxon>
    </lineage>
</organism>
<proteinExistence type="predicted"/>
<dbReference type="EMBL" id="BPLR01018715">
    <property type="protein sequence ID" value="GIZ01741.1"/>
    <property type="molecule type" value="Genomic_DNA"/>
</dbReference>
<name>A0AAV4Y2N2_CAEEX</name>
<dbReference type="AlphaFoldDB" id="A0AAV4Y2N2"/>
<dbReference type="Proteomes" id="UP001054945">
    <property type="component" value="Unassembled WGS sequence"/>
</dbReference>
<accession>A0AAV4Y2N2</accession>
<evidence type="ECO:0000313" key="1">
    <source>
        <dbReference type="EMBL" id="GIZ01741.1"/>
    </source>
</evidence>
<keyword evidence="2" id="KW-1185">Reference proteome</keyword>
<protein>
    <submittedName>
        <fullName evidence="1">Uncharacterized protein</fullName>
    </submittedName>
</protein>
<reference evidence="1 2" key="1">
    <citation type="submission" date="2021-06" db="EMBL/GenBank/DDBJ databases">
        <title>Caerostris extrusa draft genome.</title>
        <authorList>
            <person name="Kono N."/>
            <person name="Arakawa K."/>
        </authorList>
    </citation>
    <scope>NUCLEOTIDE SEQUENCE [LARGE SCALE GENOMIC DNA]</scope>
</reference>
<sequence>MPAKMIARTYDKNYPQKDELCRFTGSDSDLLLKRQSQCPEKHQLIITLGNYIEPSFLVDEKCSIGVTYESMDKTKRVRIAVIAFSLKKSCRKDD</sequence>
<gene>
    <name evidence="1" type="ORF">CEXT_391151</name>
</gene>